<dbReference type="AlphaFoldDB" id="A0A433R0H7"/>
<evidence type="ECO:0000256" key="2">
    <source>
        <dbReference type="ARBA" id="ARBA00022525"/>
    </source>
</evidence>
<comment type="subcellular location">
    <subcellularLocation>
        <location evidence="1">Secreted</location>
    </subcellularLocation>
</comment>
<dbReference type="PANTHER" id="PTHR31279">
    <property type="entry name" value="PROTEIN EXORDIUM-LIKE 5"/>
    <property type="match status" value="1"/>
</dbReference>
<dbReference type="Proteomes" id="UP000274822">
    <property type="component" value="Unassembled WGS sequence"/>
</dbReference>
<dbReference type="PANTHER" id="PTHR31279:SF58">
    <property type="entry name" value="PROTEIN EXORDIUM-LIKE 2"/>
    <property type="match status" value="1"/>
</dbReference>
<evidence type="ECO:0000313" key="6">
    <source>
        <dbReference type="EMBL" id="RUS35546.1"/>
    </source>
</evidence>
<dbReference type="EMBL" id="RBNJ01000037">
    <property type="protein sequence ID" value="RUS35546.1"/>
    <property type="molecule type" value="Genomic_DNA"/>
</dbReference>
<evidence type="ECO:0000256" key="3">
    <source>
        <dbReference type="ARBA" id="ARBA00022729"/>
    </source>
</evidence>
<reference evidence="6 7" key="1">
    <citation type="journal article" date="2018" name="New Phytol.">
        <title>Phylogenomics of Endogonaceae and evolution of mycorrhizas within Mucoromycota.</title>
        <authorList>
            <person name="Chang Y."/>
            <person name="Desiro A."/>
            <person name="Na H."/>
            <person name="Sandor L."/>
            <person name="Lipzen A."/>
            <person name="Clum A."/>
            <person name="Barry K."/>
            <person name="Grigoriev I.V."/>
            <person name="Martin F.M."/>
            <person name="Stajich J.E."/>
            <person name="Smith M.E."/>
            <person name="Bonito G."/>
            <person name="Spatafora J.W."/>
        </authorList>
    </citation>
    <scope>NUCLEOTIDE SEQUENCE [LARGE SCALE GENOMIC DNA]</scope>
    <source>
        <strain evidence="6 7">AD002</strain>
    </source>
</reference>
<keyword evidence="3" id="KW-0732">Signal</keyword>
<name>A0A433R0H7_9FUNG</name>
<protein>
    <submittedName>
        <fullName evidence="6">Uncharacterized protein</fullName>
    </submittedName>
</protein>
<dbReference type="Pfam" id="PF04674">
    <property type="entry name" value="Phi_1"/>
    <property type="match status" value="1"/>
</dbReference>
<organism evidence="6 7">
    <name type="scientific">Jimgerdemannia flammicorona</name>
    <dbReference type="NCBI Taxonomy" id="994334"/>
    <lineage>
        <taxon>Eukaryota</taxon>
        <taxon>Fungi</taxon>
        <taxon>Fungi incertae sedis</taxon>
        <taxon>Mucoromycota</taxon>
        <taxon>Mucoromycotina</taxon>
        <taxon>Endogonomycetes</taxon>
        <taxon>Endogonales</taxon>
        <taxon>Endogonaceae</taxon>
        <taxon>Jimgerdemannia</taxon>
    </lineage>
</organism>
<comment type="similarity">
    <text evidence="4">Belongs to the EXORDIUM family.</text>
</comment>
<evidence type="ECO:0000313" key="7">
    <source>
        <dbReference type="Proteomes" id="UP000274822"/>
    </source>
</evidence>
<dbReference type="GO" id="GO:0005576">
    <property type="term" value="C:extracellular region"/>
    <property type="evidence" value="ECO:0007669"/>
    <property type="project" value="UniProtKB-SubCell"/>
</dbReference>
<keyword evidence="7" id="KW-1185">Reference proteome</keyword>
<feature type="region of interest" description="Disordered" evidence="5">
    <location>
        <begin position="121"/>
        <end position="143"/>
    </location>
</feature>
<accession>A0A433R0H7</accession>
<sequence>MIGPVKVYQIYYGNWSPPKTCLPILSTISPSSAYFNIEKEYYHIRQKQYVRGYISYSDNYSQGKNLTQNAIHNVVSSAIQRNTLPSNPNVIYVVYTSPDVTLTAFVLACVAITPITKPISTPSSATRQRNALSTCSGNQYPRSPNGQFGADAMISVLGHEPMEAISDPLINA</sequence>
<comment type="caution">
    <text evidence="6">The sequence shown here is derived from an EMBL/GenBank/DDBJ whole genome shotgun (WGS) entry which is preliminary data.</text>
</comment>
<evidence type="ECO:0000256" key="5">
    <source>
        <dbReference type="SAM" id="MobiDB-lite"/>
    </source>
</evidence>
<gene>
    <name evidence="6" type="ORF">BC938DRAFT_479154</name>
</gene>
<dbReference type="InterPro" id="IPR006766">
    <property type="entry name" value="EXORDIUM-like"/>
</dbReference>
<evidence type="ECO:0000256" key="4">
    <source>
        <dbReference type="ARBA" id="ARBA00023591"/>
    </source>
</evidence>
<evidence type="ECO:0000256" key="1">
    <source>
        <dbReference type="ARBA" id="ARBA00004613"/>
    </source>
</evidence>
<proteinExistence type="inferred from homology"/>
<keyword evidence="2" id="KW-0964">Secreted</keyword>